<organism evidence="1 2">
    <name type="scientific">Crotalaria pallida</name>
    <name type="common">Smooth rattlebox</name>
    <name type="synonym">Crotalaria striata</name>
    <dbReference type="NCBI Taxonomy" id="3830"/>
    <lineage>
        <taxon>Eukaryota</taxon>
        <taxon>Viridiplantae</taxon>
        <taxon>Streptophyta</taxon>
        <taxon>Embryophyta</taxon>
        <taxon>Tracheophyta</taxon>
        <taxon>Spermatophyta</taxon>
        <taxon>Magnoliopsida</taxon>
        <taxon>eudicotyledons</taxon>
        <taxon>Gunneridae</taxon>
        <taxon>Pentapetalae</taxon>
        <taxon>rosids</taxon>
        <taxon>fabids</taxon>
        <taxon>Fabales</taxon>
        <taxon>Fabaceae</taxon>
        <taxon>Papilionoideae</taxon>
        <taxon>50 kb inversion clade</taxon>
        <taxon>genistoids sensu lato</taxon>
        <taxon>core genistoids</taxon>
        <taxon>Crotalarieae</taxon>
        <taxon>Crotalaria</taxon>
    </lineage>
</organism>
<gene>
    <name evidence="1" type="ORF">RIF29_38548</name>
</gene>
<dbReference type="AlphaFoldDB" id="A0AAN9HPT5"/>
<evidence type="ECO:0000313" key="2">
    <source>
        <dbReference type="Proteomes" id="UP001372338"/>
    </source>
</evidence>
<proteinExistence type="predicted"/>
<evidence type="ECO:0000313" key="1">
    <source>
        <dbReference type="EMBL" id="KAK7243737.1"/>
    </source>
</evidence>
<comment type="caution">
    <text evidence="1">The sequence shown here is derived from an EMBL/GenBank/DDBJ whole genome shotgun (WGS) entry which is preliminary data.</text>
</comment>
<name>A0AAN9HPT5_CROPI</name>
<protein>
    <submittedName>
        <fullName evidence="1">Uncharacterized protein</fullName>
    </submittedName>
</protein>
<dbReference type="Proteomes" id="UP001372338">
    <property type="component" value="Unassembled WGS sequence"/>
</dbReference>
<reference evidence="1 2" key="1">
    <citation type="submission" date="2024-01" db="EMBL/GenBank/DDBJ databases">
        <title>The genomes of 5 underutilized Papilionoideae crops provide insights into root nodulation and disease resistanc.</title>
        <authorList>
            <person name="Yuan L."/>
        </authorList>
    </citation>
    <scope>NUCLEOTIDE SEQUENCE [LARGE SCALE GENOMIC DNA]</scope>
    <source>
        <strain evidence="1">ZHUSHIDOU_FW_LH</strain>
        <tissue evidence="1">Leaf</tissue>
    </source>
</reference>
<sequence>MGTTTFIENHNEWFHHHVIIISILVFITHLPDHTTVELPDLLIVLPLPLPPILSTPPAAHVLSSLSPFSCHRPCPGHRRPLAIAVRSSTPVSLLHDFGSLPAS</sequence>
<keyword evidence="2" id="KW-1185">Reference proteome</keyword>
<dbReference type="EMBL" id="JAYWIO010000008">
    <property type="protein sequence ID" value="KAK7243737.1"/>
    <property type="molecule type" value="Genomic_DNA"/>
</dbReference>
<accession>A0AAN9HPT5</accession>